<protein>
    <submittedName>
        <fullName evidence="1">Uncharacterized protein</fullName>
    </submittedName>
</protein>
<sequence>MAPCFYPYVLCLHQLTIVQSCSRISLTRRSKVYGISQQRPELIMFGWFFLAGTSGAHICRECTIFLVPCMTSCSDCICSLITRGTDVNLIGSLSFTQLVAAASHLVSAN</sequence>
<name>A0ACB9N9T7_9MYRT</name>
<organism evidence="1 2">
    <name type="scientific">Melastoma candidum</name>
    <dbReference type="NCBI Taxonomy" id="119954"/>
    <lineage>
        <taxon>Eukaryota</taxon>
        <taxon>Viridiplantae</taxon>
        <taxon>Streptophyta</taxon>
        <taxon>Embryophyta</taxon>
        <taxon>Tracheophyta</taxon>
        <taxon>Spermatophyta</taxon>
        <taxon>Magnoliopsida</taxon>
        <taxon>eudicotyledons</taxon>
        <taxon>Gunneridae</taxon>
        <taxon>Pentapetalae</taxon>
        <taxon>rosids</taxon>
        <taxon>malvids</taxon>
        <taxon>Myrtales</taxon>
        <taxon>Melastomataceae</taxon>
        <taxon>Melastomatoideae</taxon>
        <taxon>Melastomateae</taxon>
        <taxon>Melastoma</taxon>
    </lineage>
</organism>
<gene>
    <name evidence="1" type="ORF">MLD38_029561</name>
</gene>
<accession>A0ACB9N9T7</accession>
<evidence type="ECO:0000313" key="1">
    <source>
        <dbReference type="EMBL" id="KAI4331370.1"/>
    </source>
</evidence>
<proteinExistence type="predicted"/>
<keyword evidence="2" id="KW-1185">Reference proteome</keyword>
<evidence type="ECO:0000313" key="2">
    <source>
        <dbReference type="Proteomes" id="UP001057402"/>
    </source>
</evidence>
<reference evidence="2" key="1">
    <citation type="journal article" date="2023" name="Front. Plant Sci.">
        <title>Chromosomal-level genome assembly of Melastoma candidum provides insights into trichome evolution.</title>
        <authorList>
            <person name="Zhong Y."/>
            <person name="Wu W."/>
            <person name="Sun C."/>
            <person name="Zou P."/>
            <person name="Liu Y."/>
            <person name="Dai S."/>
            <person name="Zhou R."/>
        </authorList>
    </citation>
    <scope>NUCLEOTIDE SEQUENCE [LARGE SCALE GENOMIC DNA]</scope>
</reference>
<comment type="caution">
    <text evidence="1">The sequence shown here is derived from an EMBL/GenBank/DDBJ whole genome shotgun (WGS) entry which is preliminary data.</text>
</comment>
<dbReference type="Proteomes" id="UP001057402">
    <property type="component" value="Chromosome 8"/>
</dbReference>
<dbReference type="EMBL" id="CM042887">
    <property type="protein sequence ID" value="KAI4331370.1"/>
    <property type="molecule type" value="Genomic_DNA"/>
</dbReference>